<dbReference type="PANTHER" id="PTHR39338">
    <property type="entry name" value="BLL5662 PROTEIN-RELATED"/>
    <property type="match status" value="1"/>
</dbReference>
<keyword evidence="2" id="KW-1185">Reference proteome</keyword>
<evidence type="ECO:0000313" key="2">
    <source>
        <dbReference type="Proteomes" id="UP001516588"/>
    </source>
</evidence>
<evidence type="ECO:0000313" key="1">
    <source>
        <dbReference type="EMBL" id="MBE5035150.1"/>
    </source>
</evidence>
<dbReference type="Pfam" id="PF05762">
    <property type="entry name" value="VWA_CoxE"/>
    <property type="match status" value="1"/>
</dbReference>
<accession>A0ABR9QW90</accession>
<dbReference type="EMBL" id="JADCKA010000002">
    <property type="protein sequence ID" value="MBE5035150.1"/>
    <property type="molecule type" value="Genomic_DNA"/>
</dbReference>
<sequence>MFLGFFNLLRSYGLKVSMQEWMSLMQALEMDLGNSTLTGFYHLCRCILVKSEADYDTLDKVFALYFKNIKEFEELPEDVWKWLADGEIERMLDDIPDIDFDDIGIAELLKMFQERLAEQNEAHHGGNRWIGTGGTSPFGRGGYNPKGIRIGGESRHRSAVKVAGDRRFLDFREDHELDSRDFQVAFRRLRQYSSRVDAQRTELDVEGTVKATGDNAGLLSLVYEKPRKNTVKVLLLMDSDGSMRRYSDLCNTLFQALRKSNHFKDLQVYFFHNCIYDHVYKDPTCTYGNWVETQWLMKKFDSEYKVIFVGDGAMAPYELLTVGGINDMRLFNNEPGIEWLRKLDRKFSKKIWLNPIPKKRWNYAWGSYTINIIRDEFDMFELSLSGLEEGIKKLLVR</sequence>
<protein>
    <submittedName>
        <fullName evidence="1">VWA domain-containing protein</fullName>
    </submittedName>
</protein>
<reference evidence="1 2" key="1">
    <citation type="submission" date="2020-10" db="EMBL/GenBank/DDBJ databases">
        <title>ChiBAC.</title>
        <authorList>
            <person name="Zenner C."/>
            <person name="Hitch T.C.A."/>
            <person name="Clavel T."/>
        </authorList>
    </citation>
    <scope>NUCLEOTIDE SEQUENCE [LARGE SCALE GENOMIC DNA]</scope>
    <source>
        <strain evidence="1 2">DSM 108706</strain>
    </source>
</reference>
<dbReference type="RefSeq" id="WP_226384814.1">
    <property type="nucleotide sequence ID" value="NZ_JADCKA010000002.1"/>
</dbReference>
<dbReference type="PANTHER" id="PTHR39338:SF7">
    <property type="entry name" value="BLL6692 PROTEIN"/>
    <property type="match status" value="1"/>
</dbReference>
<proteinExistence type="predicted"/>
<dbReference type="InterPro" id="IPR008912">
    <property type="entry name" value="Uncharacterised_CoxE"/>
</dbReference>
<name>A0ABR9QW90_9FIRM</name>
<gene>
    <name evidence="1" type="ORF">INF20_02505</name>
</gene>
<comment type="caution">
    <text evidence="1">The sequence shown here is derived from an EMBL/GenBank/DDBJ whole genome shotgun (WGS) entry which is preliminary data.</text>
</comment>
<dbReference type="Proteomes" id="UP001516588">
    <property type="component" value="Unassembled WGS sequence"/>
</dbReference>
<organism evidence="1 2">
    <name type="scientific">Gallibacter intestinalis</name>
    <dbReference type="NCBI Taxonomy" id="2779356"/>
    <lineage>
        <taxon>Bacteria</taxon>
        <taxon>Bacillati</taxon>
        <taxon>Bacillota</taxon>
        <taxon>Clostridia</taxon>
        <taxon>Eubacteriales</taxon>
        <taxon>Eubacteriaceae</taxon>
        <taxon>Gallibacter</taxon>
    </lineage>
</organism>